<dbReference type="SUPFAM" id="SSF56104">
    <property type="entry name" value="SAICAR synthase-like"/>
    <property type="match status" value="1"/>
</dbReference>
<dbReference type="PROSITE" id="PS51455">
    <property type="entry name" value="PIPK"/>
    <property type="match status" value="1"/>
</dbReference>
<feature type="region of interest" description="Disordered" evidence="12">
    <location>
        <begin position="303"/>
        <end position="526"/>
    </location>
</feature>
<feature type="compositionally biased region" description="Basic and acidic residues" evidence="12">
    <location>
        <begin position="1076"/>
        <end position="1085"/>
    </location>
</feature>
<dbReference type="Gene3D" id="3.30.810.10">
    <property type="entry name" value="2-Layer Sandwich"/>
    <property type="match status" value="1"/>
</dbReference>
<feature type="region of interest" description="Disordered" evidence="12">
    <location>
        <begin position="1"/>
        <end position="58"/>
    </location>
</feature>
<dbReference type="InterPro" id="IPR002498">
    <property type="entry name" value="PInositol-4-P-4/5-kinase_core"/>
</dbReference>
<evidence type="ECO:0000256" key="11">
    <source>
        <dbReference type="PROSITE-ProRule" id="PRU00781"/>
    </source>
</evidence>
<feature type="compositionally biased region" description="Polar residues" evidence="12">
    <location>
        <begin position="511"/>
        <end position="526"/>
    </location>
</feature>
<evidence type="ECO:0000256" key="6">
    <source>
        <dbReference type="ARBA" id="ARBA00022777"/>
    </source>
</evidence>
<keyword evidence="6 11" id="KW-0418">Kinase</keyword>
<dbReference type="Pfam" id="PF01504">
    <property type="entry name" value="PIP5K"/>
    <property type="match status" value="1"/>
</dbReference>
<feature type="compositionally biased region" description="Low complexity" evidence="12">
    <location>
        <begin position="401"/>
        <end position="412"/>
    </location>
</feature>
<keyword evidence="3" id="KW-0597">Phosphoprotein</keyword>
<dbReference type="CDD" id="cd22249">
    <property type="entry name" value="UDM1_RNF168_RNF169-like"/>
    <property type="match status" value="1"/>
</dbReference>
<dbReference type="InterPro" id="IPR023610">
    <property type="entry name" value="PInositol-4/5-P-5/4-kinase"/>
</dbReference>
<evidence type="ECO:0000256" key="12">
    <source>
        <dbReference type="SAM" id="MobiDB-lite"/>
    </source>
</evidence>
<feature type="compositionally biased region" description="Basic and acidic residues" evidence="12">
    <location>
        <begin position="549"/>
        <end position="574"/>
    </location>
</feature>
<evidence type="ECO:0000256" key="10">
    <source>
        <dbReference type="ARBA" id="ARBA00082306"/>
    </source>
</evidence>
<keyword evidence="4 11" id="KW-0808">Transferase</keyword>
<organism evidence="14 15">
    <name type="scientific">Rhodotorula mucilaginosa</name>
    <name type="common">Yeast</name>
    <name type="synonym">Rhodotorula rubra</name>
    <dbReference type="NCBI Taxonomy" id="5537"/>
    <lineage>
        <taxon>Eukaryota</taxon>
        <taxon>Fungi</taxon>
        <taxon>Dikarya</taxon>
        <taxon>Basidiomycota</taxon>
        <taxon>Pucciniomycotina</taxon>
        <taxon>Microbotryomycetes</taxon>
        <taxon>Sporidiobolales</taxon>
        <taxon>Sporidiobolaceae</taxon>
        <taxon>Rhodotorula</taxon>
    </lineage>
</organism>
<dbReference type="EC" id="2.7.1.68" evidence="2"/>
<dbReference type="SMART" id="SM00330">
    <property type="entry name" value="PIPKc"/>
    <property type="match status" value="1"/>
</dbReference>
<feature type="domain" description="PIPK" evidence="13">
    <location>
        <begin position="667"/>
        <end position="1065"/>
    </location>
</feature>
<dbReference type="PANTHER" id="PTHR23086">
    <property type="entry name" value="PHOSPHATIDYLINOSITOL-4-PHOSPHATE 5-KINASE"/>
    <property type="match status" value="1"/>
</dbReference>
<comment type="catalytic activity">
    <reaction evidence="1">
        <text>a 1,2-diacyl-sn-glycero-3-phospho-(1D-myo-inositol 4-phosphate) + ATP = a 1,2-diacyl-sn-glycero-3-phospho-(1D-myo-inositol-4,5-bisphosphate) + ADP + H(+)</text>
        <dbReference type="Rhea" id="RHEA:14425"/>
        <dbReference type="ChEBI" id="CHEBI:15378"/>
        <dbReference type="ChEBI" id="CHEBI:30616"/>
        <dbReference type="ChEBI" id="CHEBI:58178"/>
        <dbReference type="ChEBI" id="CHEBI:58456"/>
        <dbReference type="ChEBI" id="CHEBI:456216"/>
        <dbReference type="EC" id="2.7.1.68"/>
    </reaction>
</comment>
<dbReference type="Proteomes" id="UP000777482">
    <property type="component" value="Unassembled WGS sequence"/>
</dbReference>
<feature type="compositionally biased region" description="Low complexity" evidence="12">
    <location>
        <begin position="419"/>
        <end position="438"/>
    </location>
</feature>
<feature type="compositionally biased region" description="Polar residues" evidence="12">
    <location>
        <begin position="1"/>
        <end position="12"/>
    </location>
</feature>
<keyword evidence="15" id="KW-1185">Reference proteome</keyword>
<dbReference type="PANTHER" id="PTHR23086:SF8">
    <property type="entry name" value="PHOSPHATIDYLINOSITOL 5-PHOSPHATE 4-KINASE, ISOFORM A"/>
    <property type="match status" value="1"/>
</dbReference>
<dbReference type="GO" id="GO:0005886">
    <property type="term" value="C:plasma membrane"/>
    <property type="evidence" value="ECO:0007669"/>
    <property type="project" value="TreeGrafter"/>
</dbReference>
<evidence type="ECO:0000256" key="2">
    <source>
        <dbReference type="ARBA" id="ARBA00012172"/>
    </source>
</evidence>
<feature type="compositionally biased region" description="Basic and acidic residues" evidence="12">
    <location>
        <begin position="105"/>
        <end position="119"/>
    </location>
</feature>
<feature type="region of interest" description="Disordered" evidence="12">
    <location>
        <begin position="1069"/>
        <end position="1098"/>
    </location>
</feature>
<evidence type="ECO:0000259" key="13">
    <source>
        <dbReference type="PROSITE" id="PS51455"/>
    </source>
</evidence>
<evidence type="ECO:0000313" key="14">
    <source>
        <dbReference type="EMBL" id="KAG0656999.1"/>
    </source>
</evidence>
<dbReference type="GO" id="GO:0016308">
    <property type="term" value="F:1-phosphatidylinositol-4-phosphate 5-kinase activity"/>
    <property type="evidence" value="ECO:0007669"/>
    <property type="project" value="UniProtKB-EC"/>
</dbReference>
<gene>
    <name evidence="14" type="primary">MSS4</name>
    <name evidence="14" type="ORF">C6P46_006745</name>
</gene>
<dbReference type="InterPro" id="IPR027484">
    <property type="entry name" value="PInositol-4-P-5-kinase_N"/>
</dbReference>
<dbReference type="EMBL" id="PUHQ01000088">
    <property type="protein sequence ID" value="KAG0656999.1"/>
    <property type="molecule type" value="Genomic_DNA"/>
</dbReference>
<accession>A0A9P7B3V6</accession>
<feature type="region of interest" description="Disordered" evidence="12">
    <location>
        <begin position="549"/>
        <end position="653"/>
    </location>
</feature>
<evidence type="ECO:0000256" key="7">
    <source>
        <dbReference type="ARBA" id="ARBA00022840"/>
    </source>
</evidence>
<feature type="compositionally biased region" description="Low complexity" evidence="12">
    <location>
        <begin position="383"/>
        <end position="394"/>
    </location>
</feature>
<feature type="compositionally biased region" description="Polar residues" evidence="12">
    <location>
        <begin position="313"/>
        <end position="340"/>
    </location>
</feature>
<feature type="compositionally biased region" description="Polar residues" evidence="12">
    <location>
        <begin position="246"/>
        <end position="255"/>
    </location>
</feature>
<feature type="compositionally biased region" description="Polar residues" evidence="12">
    <location>
        <begin position="449"/>
        <end position="467"/>
    </location>
</feature>
<proteinExistence type="predicted"/>
<dbReference type="OrthoDB" id="20783at2759"/>
<dbReference type="CDD" id="cd17303">
    <property type="entry name" value="PIPKc_PIP5K_yeast_like"/>
    <property type="match status" value="1"/>
</dbReference>
<feature type="region of interest" description="Disordered" evidence="12">
    <location>
        <begin position="87"/>
        <end position="119"/>
    </location>
</feature>
<keyword evidence="7 11" id="KW-0067">ATP-binding</keyword>
<evidence type="ECO:0000256" key="3">
    <source>
        <dbReference type="ARBA" id="ARBA00022553"/>
    </source>
</evidence>
<feature type="compositionally biased region" description="Basic and acidic residues" evidence="12">
    <location>
        <begin position="628"/>
        <end position="642"/>
    </location>
</feature>
<evidence type="ECO:0000313" key="15">
    <source>
        <dbReference type="Proteomes" id="UP000777482"/>
    </source>
</evidence>
<dbReference type="GO" id="GO:0005524">
    <property type="term" value="F:ATP binding"/>
    <property type="evidence" value="ECO:0007669"/>
    <property type="project" value="UniProtKB-UniRule"/>
</dbReference>
<dbReference type="Gene3D" id="3.30.800.10">
    <property type="entry name" value="Phosphatidylinositol Phosphate Kinase II Beta"/>
    <property type="match status" value="1"/>
</dbReference>
<dbReference type="InterPro" id="IPR027483">
    <property type="entry name" value="PInositol-4-P-4/5-kinase_C_sf"/>
</dbReference>
<feature type="compositionally biased region" description="Polar residues" evidence="12">
    <location>
        <begin position="615"/>
        <end position="624"/>
    </location>
</feature>
<feature type="region of interest" description="Disordered" evidence="12">
    <location>
        <begin position="217"/>
        <end position="255"/>
    </location>
</feature>
<reference evidence="14 15" key="1">
    <citation type="submission" date="2020-11" db="EMBL/GenBank/DDBJ databases">
        <title>Kefir isolates.</title>
        <authorList>
            <person name="Marcisauskas S."/>
            <person name="Kim Y."/>
            <person name="Blasche S."/>
        </authorList>
    </citation>
    <scope>NUCLEOTIDE SEQUENCE [LARGE SCALE GENOMIC DNA]</scope>
    <source>
        <strain evidence="14 15">KR</strain>
    </source>
</reference>
<evidence type="ECO:0000256" key="4">
    <source>
        <dbReference type="ARBA" id="ARBA00022679"/>
    </source>
</evidence>
<sequence length="1113" mass="122481">MTPNLQSGSTHAAANGTERGDRPSPSFDKSPDPVPPLDDSVPAPAVGRQESCDLPVNPLFGMGEQIRVRDLDRSRLLVQKTGIVLREGNTPRTAGAASAPRTKGTSRERPRRPDDHDEHWHDRILAKAYEWGLAGNAADNDSERGRTLYLPVPIASPDAGPLGDTSTVPNGGRQEGYASQVNDFRQHEETQDHYDAARMKLRSLHSEVHEILENVGFRTPISDDQPRVLTPQLDRPNGDNRPPSPTASSVQHQSSFYSATSEIVASDTGHTSFDVPDLSVIPPRTDSPLSFASLSDAAQSASTSAYTSRPFDYSTTTPATLSNGSDGTTRQSAPPSSLESGRNDRRASQSSAAPSEQDLLPAFVVPEKPTSNKRPPPHRRGSRASQAAAAPISSGEPFLGAPAQVLPPGVVAAPPPSNPLRSSGGSRRSMAADSSALLTTPPIGYGNETDGSSPATITSRRFSSASASPGRLPLPNMAPRSQSFSPGTPVLPPVPGSPQSAGDPSAAVLGSSPTTSMSYPPVGTTTQPMLLDDVELSIAAQAEVIRRQRQEKRLEAEKEQAKRERELQLERDRLAGAAGKKKERMPSEGSESAPIADKLPSGPGALIRRRVTRMGSGSSQQDSSPMAHGREASGGQRDESTGRRGRGGSGREDDRAAVGVLVGNLIGQDHANYVLMYNMLTGIRIGVSRCQAKAKRPLTDADYTARHKFSFDIVGNELTPSVKYDFKFKDYAPWVFRELREYFYLDPSDYLISLTAKYILSELGSPGKSGSFFYFSRDYRFIIKTIRHSEHKFLRSILKDYHEHVKKNPHTLLSRFYGLHRVKLPRGKKIHFVIMNNLFPPHRDIHETYDLKGSAIGRLYPEEKAKQNPHATLKDLNWVQRQRQFWLGPEKKVLFEEQLRRDTELLQRLGIMDYSLLTGIHNLFKGNSEGLREEKLSVFQPDAIKVSRKATQIKRDADASALRKAVQRSDPQALGGKHELPQTDSSERRLFIFYQDEGGMRATGDHNEELGVIYYLGIIDILTPFTFVKRLEHFFKGLKHNKHMISAVPPREYGERFLSFIKGSIRGNDPSLRPPMYEHEKKKTWGDQPTATSEVFPPEKPVVAHPVSKIKAQ</sequence>
<feature type="compositionally biased region" description="Low complexity" evidence="12">
    <location>
        <begin position="37"/>
        <end position="46"/>
    </location>
</feature>
<name>A0A9P7B3V6_RHOMI</name>
<evidence type="ECO:0000256" key="9">
    <source>
        <dbReference type="ARBA" id="ARBA00080374"/>
    </source>
</evidence>
<evidence type="ECO:0000256" key="1">
    <source>
        <dbReference type="ARBA" id="ARBA00000444"/>
    </source>
</evidence>
<dbReference type="FunFam" id="3.30.800.10:FF:000009">
    <property type="entry name" value="Phosphatidylinositol 4-phosphate 5-kinase its3"/>
    <property type="match status" value="1"/>
</dbReference>
<protein>
    <recommendedName>
        <fullName evidence="2">1-phosphatidylinositol-4-phosphate 5-kinase</fullName>
        <ecNumber evidence="2">2.7.1.68</ecNumber>
    </recommendedName>
    <alternativeName>
        <fullName evidence="10">1-phosphatidylinositol 4-phosphate kinase</fullName>
    </alternativeName>
    <alternativeName>
        <fullName evidence="8">Diphosphoinositide kinase</fullName>
    </alternativeName>
    <alternativeName>
        <fullName evidence="9">PIP5K</fullName>
    </alternativeName>
</protein>
<evidence type="ECO:0000256" key="8">
    <source>
        <dbReference type="ARBA" id="ARBA00078403"/>
    </source>
</evidence>
<dbReference type="AlphaFoldDB" id="A0A9P7B3V6"/>
<keyword evidence="5 11" id="KW-0547">Nucleotide-binding</keyword>
<evidence type="ECO:0000256" key="5">
    <source>
        <dbReference type="ARBA" id="ARBA00022741"/>
    </source>
</evidence>
<comment type="caution">
    <text evidence="14">The sequence shown here is derived from an EMBL/GenBank/DDBJ whole genome shotgun (WGS) entry which is preliminary data.</text>
</comment>
<dbReference type="GO" id="GO:0046854">
    <property type="term" value="P:phosphatidylinositol phosphate biosynthetic process"/>
    <property type="evidence" value="ECO:0007669"/>
    <property type="project" value="TreeGrafter"/>
</dbReference>